<dbReference type="InterPro" id="IPR003741">
    <property type="entry name" value="LUD_dom"/>
</dbReference>
<sequence>MSARDAILARVRHGLRRPAEAEAAARAAVAARLAAAAPNLIPARGQLDREGRIRLFAELAAAVMAEVERLDRLEDVPAAVSACLRRHDLPQKIALAPEPLLGQARWESQPLLRVRRGGAEPDDAVGVTLAVAGVAETGTLVLASAADRPTLLAFLPETSIVVLPADWIEGSYEQAWMRVRALPGGVPRSVNLVTGPSRTADIAQKLELGAHGPKRLLVLIVEQLPG</sequence>
<dbReference type="Proteomes" id="UP001375743">
    <property type="component" value="Unassembled WGS sequence"/>
</dbReference>
<dbReference type="PANTHER" id="PTHR43682">
    <property type="entry name" value="LACTATE UTILIZATION PROTEIN C"/>
    <property type="match status" value="1"/>
</dbReference>
<evidence type="ECO:0000313" key="3">
    <source>
        <dbReference type="Proteomes" id="UP001375743"/>
    </source>
</evidence>
<organism evidence="2 3">
    <name type="scientific">Benzoatithermus flavus</name>
    <dbReference type="NCBI Taxonomy" id="3108223"/>
    <lineage>
        <taxon>Bacteria</taxon>
        <taxon>Pseudomonadati</taxon>
        <taxon>Pseudomonadota</taxon>
        <taxon>Alphaproteobacteria</taxon>
        <taxon>Geminicoccales</taxon>
        <taxon>Geminicoccaceae</taxon>
        <taxon>Benzoatithermus</taxon>
    </lineage>
</organism>
<dbReference type="EMBL" id="JBBLZC010000015">
    <property type="protein sequence ID" value="MEK0084503.1"/>
    <property type="molecule type" value="Genomic_DNA"/>
</dbReference>
<proteinExistence type="predicted"/>
<name>A0ABU8XTG3_9PROT</name>
<dbReference type="InterPro" id="IPR024185">
    <property type="entry name" value="FTHF_cligase-like_sf"/>
</dbReference>
<feature type="domain" description="LUD" evidence="1">
    <location>
        <begin position="125"/>
        <end position="221"/>
    </location>
</feature>
<gene>
    <name evidence="2" type="ORF">U1T56_15205</name>
</gene>
<keyword evidence="3" id="KW-1185">Reference proteome</keyword>
<protein>
    <submittedName>
        <fullName evidence="2">LUD domain-containing protein</fullName>
    </submittedName>
</protein>
<dbReference type="Pfam" id="PF02589">
    <property type="entry name" value="LUD_dom"/>
    <property type="match status" value="1"/>
</dbReference>
<dbReference type="RefSeq" id="WP_418160355.1">
    <property type="nucleotide sequence ID" value="NZ_JBBLZC010000015.1"/>
</dbReference>
<accession>A0ABU8XTG3</accession>
<comment type="caution">
    <text evidence="2">The sequence shown here is derived from an EMBL/GenBank/DDBJ whole genome shotgun (WGS) entry which is preliminary data.</text>
</comment>
<dbReference type="InterPro" id="IPR037171">
    <property type="entry name" value="NagB/RpiA_transferase-like"/>
</dbReference>
<evidence type="ECO:0000313" key="2">
    <source>
        <dbReference type="EMBL" id="MEK0084503.1"/>
    </source>
</evidence>
<dbReference type="PANTHER" id="PTHR43682:SF1">
    <property type="entry name" value="LACTATE UTILIZATION PROTEIN C"/>
    <property type="match status" value="1"/>
</dbReference>
<dbReference type="SUPFAM" id="SSF100950">
    <property type="entry name" value="NagB/RpiA/CoA transferase-like"/>
    <property type="match status" value="1"/>
</dbReference>
<evidence type="ECO:0000259" key="1">
    <source>
        <dbReference type="Pfam" id="PF02589"/>
    </source>
</evidence>
<reference evidence="2 3" key="1">
    <citation type="submission" date="2024-01" db="EMBL/GenBank/DDBJ databases">
        <title>Multi-omics insights into the function and evolution of sodium benzoate biodegradation pathways in Benzoatithermus flavus gen. nov., sp. nov. from hot spring.</title>
        <authorList>
            <person name="Hu C.-J."/>
            <person name="Li W.-J."/>
        </authorList>
    </citation>
    <scope>NUCLEOTIDE SEQUENCE [LARGE SCALE GENOMIC DNA]</scope>
    <source>
        <strain evidence="2 3">SYSU G07066</strain>
    </source>
</reference>
<dbReference type="Gene3D" id="3.40.50.10420">
    <property type="entry name" value="NagB/RpiA/CoA transferase-like"/>
    <property type="match status" value="1"/>
</dbReference>